<reference evidence="3" key="1">
    <citation type="journal article" date="2021" name="ISME J.">
        <title>Genomic evolution of the class Acidithiobacillia: deep-branching Proteobacteria living in extreme acidic conditions.</title>
        <authorList>
            <person name="Moya-Beltran A."/>
            <person name="Beard S."/>
            <person name="Rojas-Villalobos C."/>
            <person name="Issotta F."/>
            <person name="Gallardo Y."/>
            <person name="Ulloa R."/>
            <person name="Giaveno A."/>
            <person name="Degli Esposti M."/>
            <person name="Johnson D.B."/>
            <person name="Quatrini R."/>
        </authorList>
    </citation>
    <scope>NUCLEOTIDE SEQUENCE</scope>
    <source>
        <strain evidence="3">VAN18-1</strain>
    </source>
</reference>
<dbReference type="EMBL" id="JAAXYO010000090">
    <property type="protein sequence ID" value="MBU2788005.1"/>
    <property type="molecule type" value="Genomic_DNA"/>
</dbReference>
<gene>
    <name evidence="3" type="ORF">HFQ13_07285</name>
</gene>
<proteinExistence type="predicted"/>
<keyword evidence="1" id="KW-1133">Transmembrane helix</keyword>
<dbReference type="InterPro" id="IPR038367">
    <property type="entry name" value="PelD_GGDEF_sf"/>
</dbReference>
<dbReference type="InterPro" id="IPR029016">
    <property type="entry name" value="GAF-like_dom_sf"/>
</dbReference>
<evidence type="ECO:0000256" key="1">
    <source>
        <dbReference type="SAM" id="Phobius"/>
    </source>
</evidence>
<dbReference type="InterPro" id="IPR031583">
    <property type="entry name" value="PelD_GGDEF"/>
</dbReference>
<feature type="transmembrane region" description="Helical" evidence="1">
    <location>
        <begin position="13"/>
        <end position="31"/>
    </location>
</feature>
<dbReference type="Proteomes" id="UP001197378">
    <property type="component" value="Unassembled WGS sequence"/>
</dbReference>
<keyword evidence="4" id="KW-1185">Reference proteome</keyword>
<protein>
    <recommendedName>
        <fullName evidence="2">PelD GGDEF domain-containing protein</fullName>
    </recommendedName>
</protein>
<name>A0AAE2YPS7_9PROT</name>
<keyword evidence="1" id="KW-0472">Membrane</keyword>
<accession>A0AAE2YPS7</accession>
<evidence type="ECO:0000313" key="3">
    <source>
        <dbReference type="EMBL" id="MBU2788005.1"/>
    </source>
</evidence>
<dbReference type="Gene3D" id="3.30.450.40">
    <property type="match status" value="1"/>
</dbReference>
<keyword evidence="1" id="KW-0812">Transmembrane</keyword>
<sequence>MGMLTALPRRSEGWLEAILLPIGALLLSNFLRPHDPLLFTQGFPWLMLIPLLIALRYAFLPALASMMILASNFLWHPYPLGVSLELAAGTLLVVLIAAEFSAYWFRRETGRALEEEITATRLRQLADDLYVTRISLDRLEQSLLYKPVSVRSALEDLRRSLIANRGILNQEIVSRVLYFLNQLAGLQVAAWYSRSGANAHPVLLASFGDVAALNELDPVWYHAVAQSHSQNIAGLDLAQIQQYLSVHVHREEVGVAYYLAIEEMSFFAISRENLQIVEVLFQYLCNYSNAVQFSQQLLQRWSDCPPEFAVDFLQLQRLAKIVVHVGFCVRYVLRDAQQAEAIVRSMENLRRGLDVLWLHRGDNGLYLLVLLPFSGQSAVEGYLRRVETQIQESCPNDWEKVFQRRDALELDGRDAVVQIRAFLEEGDSP</sequence>
<dbReference type="Pfam" id="PF16963">
    <property type="entry name" value="PelD_GGDEF"/>
    <property type="match status" value="1"/>
</dbReference>
<feature type="transmembrane region" description="Helical" evidence="1">
    <location>
        <begin position="86"/>
        <end position="105"/>
    </location>
</feature>
<evidence type="ECO:0000259" key="2">
    <source>
        <dbReference type="Pfam" id="PF16963"/>
    </source>
</evidence>
<dbReference type="Gene3D" id="3.30.70.2880">
    <property type="match status" value="1"/>
</dbReference>
<organism evidence="3 4">
    <name type="scientific">Igneacidithiobacillus copahuensis</name>
    <dbReference type="NCBI Taxonomy" id="2724909"/>
    <lineage>
        <taxon>Bacteria</taxon>
        <taxon>Pseudomonadati</taxon>
        <taxon>Pseudomonadota</taxon>
        <taxon>Acidithiobacillia</taxon>
        <taxon>Acidithiobacillales</taxon>
        <taxon>Acidithiobacillaceae</taxon>
        <taxon>Igneacidithiobacillus</taxon>
    </lineage>
</organism>
<feature type="transmembrane region" description="Helical" evidence="1">
    <location>
        <begin position="43"/>
        <end position="74"/>
    </location>
</feature>
<feature type="domain" description="PelD GGDEF" evidence="2">
    <location>
        <begin position="303"/>
        <end position="425"/>
    </location>
</feature>
<evidence type="ECO:0000313" key="4">
    <source>
        <dbReference type="Proteomes" id="UP001197378"/>
    </source>
</evidence>
<dbReference type="AlphaFoldDB" id="A0AAE2YPS7"/>
<comment type="caution">
    <text evidence="3">The sequence shown here is derived from an EMBL/GenBank/DDBJ whole genome shotgun (WGS) entry which is preliminary data.</text>
</comment>